<evidence type="ECO:0000313" key="1">
    <source>
        <dbReference type="Ensembl" id="ENSMZEP00005021631.1"/>
    </source>
</evidence>
<reference evidence="1" key="3">
    <citation type="submission" date="2025-09" db="UniProtKB">
        <authorList>
            <consortium name="Ensembl"/>
        </authorList>
    </citation>
    <scope>IDENTIFICATION</scope>
</reference>
<reference evidence="1 2" key="1">
    <citation type="journal article" date="2014" name="Nature">
        <title>The genomic substrate for adaptive radiation in African cichlid fish.</title>
        <authorList>
            <person name="Brawand D."/>
            <person name="Wagner C.E."/>
            <person name="Li Y.I."/>
            <person name="Malinsky M."/>
            <person name="Keller I."/>
            <person name="Fan S."/>
            <person name="Simakov O."/>
            <person name="Ng A.Y."/>
            <person name="Lim Z.W."/>
            <person name="Bezault E."/>
            <person name="Turner-Maier J."/>
            <person name="Johnson J."/>
            <person name="Alcazar R."/>
            <person name="Noh H.J."/>
            <person name="Russell P."/>
            <person name="Aken B."/>
            <person name="Alfoldi J."/>
            <person name="Amemiya C."/>
            <person name="Azzouzi N."/>
            <person name="Baroiller J.F."/>
            <person name="Barloy-Hubler F."/>
            <person name="Berlin A."/>
            <person name="Bloomquist R."/>
            <person name="Carleton K.L."/>
            <person name="Conte M.A."/>
            <person name="D'Cotta H."/>
            <person name="Eshel O."/>
            <person name="Gaffney L."/>
            <person name="Galibert F."/>
            <person name="Gante H.F."/>
            <person name="Gnerre S."/>
            <person name="Greuter L."/>
            <person name="Guyon R."/>
            <person name="Haddad N.S."/>
            <person name="Haerty W."/>
            <person name="Harris R.M."/>
            <person name="Hofmann H.A."/>
            <person name="Hourlier T."/>
            <person name="Hulata G."/>
            <person name="Jaffe D.B."/>
            <person name="Lara M."/>
            <person name="Lee A.P."/>
            <person name="MacCallum I."/>
            <person name="Mwaiko S."/>
            <person name="Nikaido M."/>
            <person name="Nishihara H."/>
            <person name="Ozouf-Costaz C."/>
            <person name="Penman D.J."/>
            <person name="Przybylski D."/>
            <person name="Rakotomanga M."/>
            <person name="Renn S.C.P."/>
            <person name="Ribeiro F.J."/>
            <person name="Ron M."/>
            <person name="Salzburger W."/>
            <person name="Sanchez-Pulido L."/>
            <person name="Santos M.E."/>
            <person name="Searle S."/>
            <person name="Sharpe T."/>
            <person name="Swofford R."/>
            <person name="Tan F.J."/>
            <person name="Williams L."/>
            <person name="Young S."/>
            <person name="Yin S."/>
            <person name="Okada N."/>
            <person name="Kocher T.D."/>
            <person name="Miska E.A."/>
            <person name="Lander E.S."/>
            <person name="Venkatesh B."/>
            <person name="Fernald R.D."/>
            <person name="Meyer A."/>
            <person name="Ponting C.P."/>
            <person name="Streelman J.T."/>
            <person name="Lindblad-Toh K."/>
            <person name="Seehausen O."/>
            <person name="Di Palma F."/>
        </authorList>
    </citation>
    <scope>NUCLEOTIDE SEQUENCE</scope>
</reference>
<protein>
    <submittedName>
        <fullName evidence="1">Uncharacterized protein</fullName>
    </submittedName>
</protein>
<evidence type="ECO:0000313" key="2">
    <source>
        <dbReference type="Proteomes" id="UP000265160"/>
    </source>
</evidence>
<organism evidence="1 2">
    <name type="scientific">Maylandia zebra</name>
    <name type="common">zebra mbuna</name>
    <dbReference type="NCBI Taxonomy" id="106582"/>
    <lineage>
        <taxon>Eukaryota</taxon>
        <taxon>Metazoa</taxon>
        <taxon>Chordata</taxon>
        <taxon>Craniata</taxon>
        <taxon>Vertebrata</taxon>
        <taxon>Euteleostomi</taxon>
        <taxon>Actinopterygii</taxon>
        <taxon>Neopterygii</taxon>
        <taxon>Teleostei</taxon>
        <taxon>Neoteleostei</taxon>
        <taxon>Acanthomorphata</taxon>
        <taxon>Ovalentaria</taxon>
        <taxon>Cichlomorphae</taxon>
        <taxon>Cichliformes</taxon>
        <taxon>Cichlidae</taxon>
        <taxon>African cichlids</taxon>
        <taxon>Pseudocrenilabrinae</taxon>
        <taxon>Haplochromini</taxon>
        <taxon>Maylandia</taxon>
        <taxon>Maylandia zebra complex</taxon>
    </lineage>
</organism>
<sequence length="115" mass="12920">MLITMLTAMYMVVKVVETIGARFTREQDPLPYVVSQPLPWQVHSVSLSRRSSKADEYDGLRRNSIGVYRKNSNASNGTCTAPAVTPLSPVEVEKAASTIQNHFRKFQQKKHKNGK</sequence>
<dbReference type="GeneTree" id="ENSGT00390000009562"/>
<proteinExistence type="predicted"/>
<dbReference type="Proteomes" id="UP000265160">
    <property type="component" value="LG14"/>
</dbReference>
<dbReference type="Ensembl" id="ENSMZET00005022341.1">
    <property type="protein sequence ID" value="ENSMZEP00005021631.1"/>
    <property type="gene ID" value="ENSMZEG00005016235.1"/>
</dbReference>
<name>A0A3P9CIG0_9CICH</name>
<dbReference type="AlphaFoldDB" id="A0A3P9CIG0"/>
<reference evidence="1" key="2">
    <citation type="submission" date="2025-08" db="UniProtKB">
        <authorList>
            <consortium name="Ensembl"/>
        </authorList>
    </citation>
    <scope>IDENTIFICATION</scope>
</reference>
<keyword evidence="2" id="KW-1185">Reference proteome</keyword>
<accession>A0A3P9CIG0</accession>